<accession>A0ABY8K9U3</accession>
<proteinExistence type="predicted"/>
<feature type="region of interest" description="Disordered" evidence="1">
    <location>
        <begin position="1"/>
        <end position="21"/>
    </location>
</feature>
<gene>
    <name evidence="2" type="ORF">PYS65_27680</name>
</gene>
<sequence>MRQTRRTQVEKRRLPARARRDADETAALLDSFDRLSPFDAFGPFDPRDPAIVRAKRLRARRADDHGRTGRS</sequence>
<reference evidence="2 3" key="1">
    <citation type="submission" date="2023-03" db="EMBL/GenBank/DDBJ databases">
        <authorList>
            <person name="Mo P."/>
        </authorList>
    </citation>
    <scope>NUCLEOTIDE SEQUENCE [LARGE SCALE GENOMIC DNA]</scope>
    <source>
        <strain evidence="2 3">HUAS 5</strain>
    </source>
</reference>
<dbReference type="RefSeq" id="WP_279336659.1">
    <property type="nucleotide sequence ID" value="NZ_CP121682.1"/>
</dbReference>
<organism evidence="2 3">
    <name type="scientific">Streptomyces cathayae</name>
    <dbReference type="NCBI Taxonomy" id="3031124"/>
    <lineage>
        <taxon>Bacteria</taxon>
        <taxon>Bacillati</taxon>
        <taxon>Actinomycetota</taxon>
        <taxon>Actinomycetes</taxon>
        <taxon>Kitasatosporales</taxon>
        <taxon>Streptomycetaceae</taxon>
        <taxon>Streptomyces</taxon>
    </lineage>
</organism>
<dbReference type="EMBL" id="CP121682">
    <property type="protein sequence ID" value="WGD43611.1"/>
    <property type="molecule type" value="Genomic_DNA"/>
</dbReference>
<feature type="compositionally biased region" description="Basic and acidic residues" evidence="1">
    <location>
        <begin position="7"/>
        <end position="21"/>
    </location>
</feature>
<name>A0ABY8K9U3_9ACTN</name>
<evidence type="ECO:0000256" key="1">
    <source>
        <dbReference type="SAM" id="MobiDB-lite"/>
    </source>
</evidence>
<protein>
    <submittedName>
        <fullName evidence="2">Uncharacterized protein</fullName>
    </submittedName>
</protein>
<evidence type="ECO:0000313" key="3">
    <source>
        <dbReference type="Proteomes" id="UP001216440"/>
    </source>
</evidence>
<evidence type="ECO:0000313" key="2">
    <source>
        <dbReference type="EMBL" id="WGD43611.1"/>
    </source>
</evidence>
<dbReference type="Proteomes" id="UP001216440">
    <property type="component" value="Chromosome"/>
</dbReference>
<keyword evidence="3" id="KW-1185">Reference proteome</keyword>